<dbReference type="EMBL" id="JANCPR020000021">
    <property type="protein sequence ID" value="MDJ1134552.1"/>
    <property type="molecule type" value="Genomic_DNA"/>
</dbReference>
<sequence length="45" mass="4593">MFSTEARGRSAQAWASRHRALLAAAATAVGGVAAEGLAAVRRVRA</sequence>
<gene>
    <name evidence="1" type="ORF">NMN56_021820</name>
</gene>
<organism evidence="1 2">
    <name type="scientific">Streptomyces iconiensis</name>
    <dbReference type="NCBI Taxonomy" id="1384038"/>
    <lineage>
        <taxon>Bacteria</taxon>
        <taxon>Bacillati</taxon>
        <taxon>Actinomycetota</taxon>
        <taxon>Actinomycetes</taxon>
        <taxon>Kitasatosporales</taxon>
        <taxon>Streptomycetaceae</taxon>
        <taxon>Streptomyces</taxon>
    </lineage>
</organism>
<comment type="caution">
    <text evidence="1">The sequence shown here is derived from an EMBL/GenBank/DDBJ whole genome shotgun (WGS) entry which is preliminary data.</text>
</comment>
<proteinExistence type="predicted"/>
<dbReference type="RefSeq" id="WP_274042072.1">
    <property type="nucleotide sequence ID" value="NZ_JANCPR020000021.1"/>
</dbReference>
<evidence type="ECO:0000313" key="1">
    <source>
        <dbReference type="EMBL" id="MDJ1134552.1"/>
    </source>
</evidence>
<protein>
    <submittedName>
        <fullName evidence="1">Uncharacterized protein</fullName>
    </submittedName>
</protein>
<keyword evidence="2" id="KW-1185">Reference proteome</keyword>
<dbReference type="Proteomes" id="UP001214441">
    <property type="component" value="Unassembled WGS sequence"/>
</dbReference>
<name>A0ABT6ZZP7_9ACTN</name>
<evidence type="ECO:0000313" key="2">
    <source>
        <dbReference type="Proteomes" id="UP001214441"/>
    </source>
</evidence>
<accession>A0ABT6ZZP7</accession>
<reference evidence="1 2" key="1">
    <citation type="submission" date="2023-05" db="EMBL/GenBank/DDBJ databases">
        <title>Streptantibioticus silvisoli sp. nov., acidotolerant actinomycetes 1 from pine litter.</title>
        <authorList>
            <person name="Swiecimska M."/>
            <person name="Golinska P."/>
            <person name="Sangal V."/>
            <person name="Wachnowicz B."/>
            <person name="Goodfellow M."/>
        </authorList>
    </citation>
    <scope>NUCLEOTIDE SEQUENCE [LARGE SCALE GENOMIC DNA]</scope>
    <source>
        <strain evidence="1 2">DSM 42109</strain>
    </source>
</reference>